<gene>
    <name evidence="2" type="ORF">GIB67_030757</name>
</gene>
<feature type="domain" description="Poor homologous synapsis 1 PH" evidence="1">
    <location>
        <begin position="21"/>
        <end position="150"/>
    </location>
</feature>
<evidence type="ECO:0000313" key="3">
    <source>
        <dbReference type="Proteomes" id="UP000541444"/>
    </source>
</evidence>
<dbReference type="InterPro" id="IPR057619">
    <property type="entry name" value="PH_PHS1"/>
</dbReference>
<evidence type="ECO:0000313" key="2">
    <source>
        <dbReference type="EMBL" id="KAF6136993.1"/>
    </source>
</evidence>
<protein>
    <recommendedName>
        <fullName evidence="1">Poor homologous synapsis 1 PH domain-containing protein</fullName>
    </recommendedName>
</protein>
<dbReference type="Pfam" id="PF25349">
    <property type="entry name" value="PH_PHS1"/>
    <property type="match status" value="1"/>
</dbReference>
<sequence length="295" mass="32312">MAGGGNHHLSVVTVNKLETVEWEISVARFFTFPKSISSSASSNLRPLPKSKARLGGTWISSESTAHLRLITNPTNPETILNVSLRGKVIEEHFTCNLHFSWPQVSCVTQCPTRGSRVIFASYRDSDGQIQKFALRFASACDAQSFIDTIRVKPIPLAIEHQDISKDAMGCSRPNSGVGHELSSQSDFGSSNAVQYRDQLSFMDLVEDYSPQTISPLMSYNSEQKPCSQESFPEGLPPSFTALLTNCCAEVEKGGAVPGEIDLKTQIIKYMSDASFHDMLAKVEEVMLEIGGDLAL</sequence>
<comment type="caution">
    <text evidence="2">The sequence shown here is derived from an EMBL/GenBank/DDBJ whole genome shotgun (WGS) entry which is preliminary data.</text>
</comment>
<name>A0A7J7L325_9MAGN</name>
<dbReference type="AlphaFoldDB" id="A0A7J7L325"/>
<proteinExistence type="predicted"/>
<reference evidence="2 3" key="1">
    <citation type="journal article" date="2020" name="IScience">
        <title>Genome Sequencing of the Endangered Kingdonia uniflora (Circaeasteraceae, Ranunculales) Reveals Potential Mechanisms of Evolutionary Specialization.</title>
        <authorList>
            <person name="Sun Y."/>
            <person name="Deng T."/>
            <person name="Zhang A."/>
            <person name="Moore M.J."/>
            <person name="Landis J.B."/>
            <person name="Lin N."/>
            <person name="Zhang H."/>
            <person name="Zhang X."/>
            <person name="Huang J."/>
            <person name="Zhang X."/>
            <person name="Sun H."/>
            <person name="Wang H."/>
        </authorList>
    </citation>
    <scope>NUCLEOTIDE SEQUENCE [LARGE SCALE GENOMIC DNA]</scope>
    <source>
        <strain evidence="2">TB1705</strain>
        <tissue evidence="2">Leaf</tissue>
    </source>
</reference>
<evidence type="ECO:0000259" key="1">
    <source>
        <dbReference type="Pfam" id="PF25349"/>
    </source>
</evidence>
<accession>A0A7J7L325</accession>
<dbReference type="EMBL" id="JACGCM010002660">
    <property type="protein sequence ID" value="KAF6136993.1"/>
    <property type="molecule type" value="Genomic_DNA"/>
</dbReference>
<dbReference type="Proteomes" id="UP000541444">
    <property type="component" value="Unassembled WGS sequence"/>
</dbReference>
<keyword evidence="3" id="KW-1185">Reference proteome</keyword>
<dbReference type="OrthoDB" id="1864854at2759"/>
<organism evidence="2 3">
    <name type="scientific">Kingdonia uniflora</name>
    <dbReference type="NCBI Taxonomy" id="39325"/>
    <lineage>
        <taxon>Eukaryota</taxon>
        <taxon>Viridiplantae</taxon>
        <taxon>Streptophyta</taxon>
        <taxon>Embryophyta</taxon>
        <taxon>Tracheophyta</taxon>
        <taxon>Spermatophyta</taxon>
        <taxon>Magnoliopsida</taxon>
        <taxon>Ranunculales</taxon>
        <taxon>Circaeasteraceae</taxon>
        <taxon>Kingdonia</taxon>
    </lineage>
</organism>